<accession>A0ABZ1TTX1</accession>
<name>A0ABZ1TTX1_9ACTN</name>
<evidence type="ECO:0000313" key="1">
    <source>
        <dbReference type="EMBL" id="WUQ81589.1"/>
    </source>
</evidence>
<protein>
    <submittedName>
        <fullName evidence="1">Uncharacterized protein</fullName>
    </submittedName>
</protein>
<dbReference type="RefSeq" id="WP_328952666.1">
    <property type="nucleotide sequence ID" value="NZ_CP108110.1"/>
</dbReference>
<evidence type="ECO:0000313" key="2">
    <source>
        <dbReference type="Proteomes" id="UP001432222"/>
    </source>
</evidence>
<gene>
    <name evidence="1" type="ORF">OHA16_00590</name>
</gene>
<dbReference type="EMBL" id="CP108110">
    <property type="protein sequence ID" value="WUQ81589.1"/>
    <property type="molecule type" value="Genomic_DNA"/>
</dbReference>
<sequence>MGVFRKLTSMGTLGLVDFRSDKERIARNTKQTVKELKKQTKLIKEAKKRGK</sequence>
<proteinExistence type="predicted"/>
<organism evidence="1 2">
    <name type="scientific">Kitasatospora purpeofusca</name>
    <dbReference type="NCBI Taxonomy" id="67352"/>
    <lineage>
        <taxon>Bacteria</taxon>
        <taxon>Bacillati</taxon>
        <taxon>Actinomycetota</taxon>
        <taxon>Actinomycetes</taxon>
        <taxon>Kitasatosporales</taxon>
        <taxon>Streptomycetaceae</taxon>
        <taxon>Kitasatospora</taxon>
    </lineage>
</organism>
<dbReference type="Proteomes" id="UP001432222">
    <property type="component" value="Chromosome"/>
</dbReference>
<keyword evidence="2" id="KW-1185">Reference proteome</keyword>
<reference evidence="1" key="1">
    <citation type="submission" date="2022-10" db="EMBL/GenBank/DDBJ databases">
        <title>The complete genomes of actinobacterial strains from the NBC collection.</title>
        <authorList>
            <person name="Joergensen T.S."/>
            <person name="Alvarez Arevalo M."/>
            <person name="Sterndorff E.B."/>
            <person name="Faurdal D."/>
            <person name="Vuksanovic O."/>
            <person name="Mourched A.-S."/>
            <person name="Charusanti P."/>
            <person name="Shaw S."/>
            <person name="Blin K."/>
            <person name="Weber T."/>
        </authorList>
    </citation>
    <scope>NUCLEOTIDE SEQUENCE</scope>
    <source>
        <strain evidence="1">NBC_00222</strain>
    </source>
</reference>